<proteinExistence type="predicted"/>
<reference evidence="2" key="1">
    <citation type="journal article" date="2019" name="Int. J. Syst. Evol. Microbiol.">
        <title>The Global Catalogue of Microorganisms (GCM) 10K type strain sequencing project: providing services to taxonomists for standard genome sequencing and annotation.</title>
        <authorList>
            <consortium name="The Broad Institute Genomics Platform"/>
            <consortium name="The Broad Institute Genome Sequencing Center for Infectious Disease"/>
            <person name="Wu L."/>
            <person name="Ma J."/>
        </authorList>
    </citation>
    <scope>NUCLEOTIDE SEQUENCE [LARGE SCALE GENOMIC DNA]</scope>
    <source>
        <strain evidence="2">CECT 8979</strain>
    </source>
</reference>
<evidence type="ECO:0000313" key="1">
    <source>
        <dbReference type="EMBL" id="MFC3877280.1"/>
    </source>
</evidence>
<organism evidence="1 2">
    <name type="scientific">Winogradskyella maritima</name>
    <dbReference type="NCBI Taxonomy" id="1517766"/>
    <lineage>
        <taxon>Bacteria</taxon>
        <taxon>Pseudomonadati</taxon>
        <taxon>Bacteroidota</taxon>
        <taxon>Flavobacteriia</taxon>
        <taxon>Flavobacteriales</taxon>
        <taxon>Flavobacteriaceae</taxon>
        <taxon>Winogradskyella</taxon>
    </lineage>
</organism>
<keyword evidence="2" id="KW-1185">Reference proteome</keyword>
<accession>A0ABV8AHV0</accession>
<dbReference type="RefSeq" id="WP_386099264.1">
    <property type="nucleotide sequence ID" value="NZ_JBHSAT010000004.1"/>
</dbReference>
<protein>
    <submittedName>
        <fullName evidence="1">Uncharacterized protein</fullName>
    </submittedName>
</protein>
<comment type="caution">
    <text evidence="1">The sequence shown here is derived from an EMBL/GenBank/DDBJ whole genome shotgun (WGS) entry which is preliminary data.</text>
</comment>
<gene>
    <name evidence="1" type="ORF">ACFOSX_08560</name>
</gene>
<dbReference type="EMBL" id="JBHSAT010000004">
    <property type="protein sequence ID" value="MFC3877280.1"/>
    <property type="molecule type" value="Genomic_DNA"/>
</dbReference>
<sequence length="75" mass="8547">MFYSNLAWLQYQKVLYTNTLTSKSSSLQTKDDRTLSVHLVDVRSEGASWRKAHDSGSEGFEILTLNLPNILNRIS</sequence>
<name>A0ABV8AHV0_9FLAO</name>
<dbReference type="Proteomes" id="UP001595812">
    <property type="component" value="Unassembled WGS sequence"/>
</dbReference>
<evidence type="ECO:0000313" key="2">
    <source>
        <dbReference type="Proteomes" id="UP001595812"/>
    </source>
</evidence>